<evidence type="ECO:0000256" key="21">
    <source>
        <dbReference type="ARBA" id="ARBA00067808"/>
    </source>
</evidence>
<comment type="caution">
    <text evidence="22">The sequence shown here is derived from an EMBL/GenBank/DDBJ whole genome shotgun (WGS) entry which is preliminary data.</text>
</comment>
<evidence type="ECO:0000256" key="4">
    <source>
        <dbReference type="ARBA" id="ARBA00004523"/>
    </source>
</evidence>
<dbReference type="Pfam" id="PF00071">
    <property type="entry name" value="Ras"/>
    <property type="match status" value="1"/>
</dbReference>
<evidence type="ECO:0000256" key="6">
    <source>
        <dbReference type="ARBA" id="ARBA00011984"/>
    </source>
</evidence>
<reference evidence="22" key="1">
    <citation type="submission" date="2022-02" db="EMBL/GenBank/DDBJ databases">
        <title>Atlantic sturgeon de novo genome assembly.</title>
        <authorList>
            <person name="Stock M."/>
            <person name="Klopp C."/>
            <person name="Guiguen Y."/>
            <person name="Cabau C."/>
            <person name="Parinello H."/>
            <person name="Santidrian Yebra-Pimentel E."/>
            <person name="Kuhl H."/>
            <person name="Dirks R.P."/>
            <person name="Guessner J."/>
            <person name="Wuertz S."/>
            <person name="Du K."/>
            <person name="Schartl M."/>
        </authorList>
    </citation>
    <scope>NUCLEOTIDE SEQUENCE</scope>
    <source>
        <strain evidence="22">STURGEONOMICS-FGT-2020</strain>
        <tissue evidence="22">Whole blood</tissue>
    </source>
</reference>
<evidence type="ECO:0000256" key="9">
    <source>
        <dbReference type="ARBA" id="ARBA00022723"/>
    </source>
</evidence>
<dbReference type="SMART" id="SM00177">
    <property type="entry name" value="ARF"/>
    <property type="match status" value="1"/>
</dbReference>
<dbReference type="PROSITE" id="PS51419">
    <property type="entry name" value="RAB"/>
    <property type="match status" value="1"/>
</dbReference>
<evidence type="ECO:0000256" key="10">
    <source>
        <dbReference type="ARBA" id="ARBA00022741"/>
    </source>
</evidence>
<keyword evidence="15" id="KW-0342">GTP-binding</keyword>
<keyword evidence="14" id="KW-0653">Protein transport</keyword>
<dbReference type="EC" id="3.6.5.2" evidence="6"/>
<dbReference type="GO" id="GO:0046872">
    <property type="term" value="F:metal ion binding"/>
    <property type="evidence" value="ECO:0007669"/>
    <property type="project" value="UniProtKB-KW"/>
</dbReference>
<evidence type="ECO:0000256" key="19">
    <source>
        <dbReference type="ARBA" id="ARBA00023289"/>
    </source>
</evidence>
<dbReference type="GO" id="GO:0005525">
    <property type="term" value="F:GTP binding"/>
    <property type="evidence" value="ECO:0007669"/>
    <property type="project" value="UniProtKB-KW"/>
</dbReference>
<evidence type="ECO:0000256" key="13">
    <source>
        <dbReference type="ARBA" id="ARBA00022842"/>
    </source>
</evidence>
<dbReference type="AlphaFoldDB" id="A0AAD8DAR5"/>
<keyword evidence="8" id="KW-0597">Phosphoprotein</keyword>
<evidence type="ECO:0000256" key="3">
    <source>
        <dbReference type="ARBA" id="ARBA00004279"/>
    </source>
</evidence>
<dbReference type="Gene3D" id="3.40.50.300">
    <property type="entry name" value="P-loop containing nucleotide triphosphate hydrolases"/>
    <property type="match status" value="1"/>
</dbReference>
<dbReference type="CDD" id="cd01860">
    <property type="entry name" value="Rab5_related"/>
    <property type="match status" value="1"/>
</dbReference>
<comment type="cofactor">
    <cofactor evidence="1">
        <name>Mg(2+)</name>
        <dbReference type="ChEBI" id="CHEBI:18420"/>
    </cofactor>
</comment>
<dbReference type="SUPFAM" id="SSF52540">
    <property type="entry name" value="P-loop containing nucleoside triphosphate hydrolases"/>
    <property type="match status" value="1"/>
</dbReference>
<dbReference type="PRINTS" id="PR00449">
    <property type="entry name" value="RASTRNSFRMNG"/>
</dbReference>
<keyword evidence="12" id="KW-0378">Hydrolase</keyword>
<evidence type="ECO:0000256" key="1">
    <source>
        <dbReference type="ARBA" id="ARBA00001946"/>
    </source>
</evidence>
<comment type="subcellular location">
    <subcellularLocation>
        <location evidence="3">Cell projection</location>
        <location evidence="3">Dendrite</location>
    </subcellularLocation>
    <subcellularLocation>
        <location evidence="2">Melanosome</location>
    </subcellularLocation>
    <subcellularLocation>
        <location evidence="4">Recycling endosome membrane</location>
        <topology evidence="4">Lipid-anchor</topology>
        <orientation evidence="4">Cytoplasmic side</orientation>
    </subcellularLocation>
</comment>
<dbReference type="InterPro" id="IPR027417">
    <property type="entry name" value="P-loop_NTPase"/>
</dbReference>
<keyword evidence="19" id="KW-0636">Prenylation</keyword>
<dbReference type="InterPro" id="IPR001806">
    <property type="entry name" value="Small_GTPase"/>
</dbReference>
<evidence type="ECO:0000313" key="22">
    <source>
        <dbReference type="EMBL" id="KAK1165851.1"/>
    </source>
</evidence>
<evidence type="ECO:0000256" key="5">
    <source>
        <dbReference type="ARBA" id="ARBA00006270"/>
    </source>
</evidence>
<keyword evidence="18" id="KW-0449">Lipoprotein</keyword>
<dbReference type="NCBIfam" id="TIGR00231">
    <property type="entry name" value="small_GTP"/>
    <property type="match status" value="1"/>
</dbReference>
<evidence type="ECO:0000256" key="2">
    <source>
        <dbReference type="ARBA" id="ARBA00004223"/>
    </source>
</evidence>
<evidence type="ECO:0000256" key="7">
    <source>
        <dbReference type="ARBA" id="ARBA00022448"/>
    </source>
</evidence>
<keyword evidence="11" id="KW-0967">Endosome</keyword>
<gene>
    <name evidence="22" type="primary">RAB17</name>
    <name evidence="22" type="ORF">AOXY_G14493</name>
</gene>
<evidence type="ECO:0000313" key="23">
    <source>
        <dbReference type="Proteomes" id="UP001230051"/>
    </source>
</evidence>
<keyword evidence="9" id="KW-0479">Metal-binding</keyword>
<dbReference type="InterPro" id="IPR050209">
    <property type="entry name" value="Rab_GTPases_membrane_traffic"/>
</dbReference>
<dbReference type="InterPro" id="IPR005225">
    <property type="entry name" value="Small_GTP-bd"/>
</dbReference>
<comment type="similarity">
    <text evidence="5">Belongs to the small GTPase superfamily. Rab family.</text>
</comment>
<protein>
    <recommendedName>
        <fullName evidence="21">Ras-related protein Rab-17</fullName>
        <ecNumber evidence="6">3.6.5.2</ecNumber>
    </recommendedName>
</protein>
<evidence type="ECO:0000256" key="14">
    <source>
        <dbReference type="ARBA" id="ARBA00022927"/>
    </source>
</evidence>
<dbReference type="GO" id="GO:0042470">
    <property type="term" value="C:melanosome"/>
    <property type="evidence" value="ECO:0007669"/>
    <property type="project" value="UniProtKB-SubCell"/>
</dbReference>
<dbReference type="PROSITE" id="PS51420">
    <property type="entry name" value="RHO"/>
    <property type="match status" value="1"/>
</dbReference>
<sequence length="225" mass="25359">MSDKRINKRGRAASGNAQLERKTQKAKMVLLGSSGVGKSSLALRFTRDEFKNTVPTVGCAYLTQMVCLHETTLKFEIWDTAGQEKYHSVTPLYYRGANTALVVYDITNRDTFVRAQCWLQELERQYIAGETVVALVGNKADLSDLRQVELQEAQNLAEKKGLLFMETSAKSGKKVSELFVAIAHRLLQNADDGRTTLMHWSDTRVDLHVPESRESRVSRESCCRL</sequence>
<organism evidence="22 23">
    <name type="scientific">Acipenser oxyrinchus oxyrinchus</name>
    <dbReference type="NCBI Taxonomy" id="40147"/>
    <lineage>
        <taxon>Eukaryota</taxon>
        <taxon>Metazoa</taxon>
        <taxon>Chordata</taxon>
        <taxon>Craniata</taxon>
        <taxon>Vertebrata</taxon>
        <taxon>Euteleostomi</taxon>
        <taxon>Actinopterygii</taxon>
        <taxon>Chondrostei</taxon>
        <taxon>Acipenseriformes</taxon>
        <taxon>Acipenseridae</taxon>
        <taxon>Acipenser</taxon>
    </lineage>
</organism>
<dbReference type="GO" id="GO:0003925">
    <property type="term" value="F:G protein activity"/>
    <property type="evidence" value="ECO:0007669"/>
    <property type="project" value="UniProtKB-EC"/>
</dbReference>
<evidence type="ECO:0000256" key="16">
    <source>
        <dbReference type="ARBA" id="ARBA00023136"/>
    </source>
</evidence>
<keyword evidence="13" id="KW-0460">Magnesium</keyword>
<comment type="catalytic activity">
    <reaction evidence="20">
        <text>GTP + H2O = GDP + phosphate + H(+)</text>
        <dbReference type="Rhea" id="RHEA:19669"/>
        <dbReference type="ChEBI" id="CHEBI:15377"/>
        <dbReference type="ChEBI" id="CHEBI:15378"/>
        <dbReference type="ChEBI" id="CHEBI:37565"/>
        <dbReference type="ChEBI" id="CHEBI:43474"/>
        <dbReference type="ChEBI" id="CHEBI:58189"/>
        <dbReference type="EC" id="3.6.5.2"/>
    </reaction>
    <physiologicalReaction direction="left-to-right" evidence="20">
        <dbReference type="Rhea" id="RHEA:19670"/>
    </physiologicalReaction>
</comment>
<dbReference type="GO" id="GO:0120031">
    <property type="term" value="P:plasma membrane bounded cell projection assembly"/>
    <property type="evidence" value="ECO:0007669"/>
    <property type="project" value="UniProtKB-ARBA"/>
</dbReference>
<dbReference type="Proteomes" id="UP001230051">
    <property type="component" value="Unassembled WGS sequence"/>
</dbReference>
<dbReference type="EMBL" id="JAGXEW010000012">
    <property type="protein sequence ID" value="KAK1165851.1"/>
    <property type="molecule type" value="Genomic_DNA"/>
</dbReference>
<evidence type="ECO:0000256" key="18">
    <source>
        <dbReference type="ARBA" id="ARBA00023288"/>
    </source>
</evidence>
<keyword evidence="10" id="KW-0547">Nucleotide-binding</keyword>
<dbReference type="SMART" id="SM00176">
    <property type="entry name" value="RAN"/>
    <property type="match status" value="1"/>
</dbReference>
<dbReference type="GO" id="GO:0030425">
    <property type="term" value="C:dendrite"/>
    <property type="evidence" value="ECO:0007669"/>
    <property type="project" value="UniProtKB-SubCell"/>
</dbReference>
<evidence type="ECO:0000256" key="15">
    <source>
        <dbReference type="ARBA" id="ARBA00023134"/>
    </source>
</evidence>
<dbReference type="GO" id="GO:0015031">
    <property type="term" value="P:protein transport"/>
    <property type="evidence" value="ECO:0007669"/>
    <property type="project" value="UniProtKB-KW"/>
</dbReference>
<keyword evidence="16" id="KW-0472">Membrane</keyword>
<keyword evidence="23" id="KW-1185">Reference proteome</keyword>
<evidence type="ECO:0000256" key="11">
    <source>
        <dbReference type="ARBA" id="ARBA00022753"/>
    </source>
</evidence>
<evidence type="ECO:0000256" key="20">
    <source>
        <dbReference type="ARBA" id="ARBA00047660"/>
    </source>
</evidence>
<accession>A0AAD8DAR5</accession>
<dbReference type="SMART" id="SM00173">
    <property type="entry name" value="RAS"/>
    <property type="match status" value="1"/>
</dbReference>
<evidence type="ECO:0000256" key="12">
    <source>
        <dbReference type="ARBA" id="ARBA00022801"/>
    </source>
</evidence>
<proteinExistence type="inferred from homology"/>
<keyword evidence="17" id="KW-0966">Cell projection</keyword>
<evidence type="ECO:0000256" key="8">
    <source>
        <dbReference type="ARBA" id="ARBA00022553"/>
    </source>
</evidence>
<dbReference type="FunFam" id="3.40.50.300:FF:001282">
    <property type="entry name" value="RAB17, member RAS oncogene family"/>
    <property type="match status" value="1"/>
</dbReference>
<evidence type="ECO:0000256" key="17">
    <source>
        <dbReference type="ARBA" id="ARBA00023273"/>
    </source>
</evidence>
<name>A0AAD8DAR5_ACIOX</name>
<dbReference type="SMART" id="SM00174">
    <property type="entry name" value="RHO"/>
    <property type="match status" value="1"/>
</dbReference>
<dbReference type="SMART" id="SM00175">
    <property type="entry name" value="RAB"/>
    <property type="match status" value="1"/>
</dbReference>
<dbReference type="PROSITE" id="PS51421">
    <property type="entry name" value="RAS"/>
    <property type="match status" value="1"/>
</dbReference>
<dbReference type="PANTHER" id="PTHR47979">
    <property type="entry name" value="DRAB11-RELATED"/>
    <property type="match status" value="1"/>
</dbReference>
<keyword evidence="7" id="KW-0813">Transport</keyword>
<dbReference type="GO" id="GO:0055038">
    <property type="term" value="C:recycling endosome membrane"/>
    <property type="evidence" value="ECO:0007669"/>
    <property type="project" value="UniProtKB-SubCell"/>
</dbReference>